<evidence type="ECO:0000313" key="22">
    <source>
        <dbReference type="Proteomes" id="UP001151699"/>
    </source>
</evidence>
<evidence type="ECO:0000256" key="4">
    <source>
        <dbReference type="ARBA" id="ARBA00022553"/>
    </source>
</evidence>
<sequence>LIQFIEDASTRTNIKDFKGSVVCVDAYCWLHRGVYACSEILAMGGTSDIHIKYCMKYVRMLLHHQIKPILVFDGQHLPAKELTEKKRRESRKQAKARAAELLRLGKKSEARKYFNRCVDVSHKMALELMRECRKLDVDCIVAPYEADAQLAFLNICGIADYVITEDSDLTLFGCKKILFKLDLMGNCLEVDTSKLHLAMGCSLEKYSFQKFRYMCIISGCDYLDSLPGIGLAKACKFILKTEEEDMNRALDKIPAYLNMRQLEVTPEYKLNFLKANATFMYMFVYDPRIRKMVRLNEPPESEMELCCNAGSMLDDKTAFQLAIGNLDPFTLQKLENWNPEARPMGKSDGSRSIPSIWEGLKSSQSFQTIKKEPELSQGLVKYRQKASNKSDEVVVPNELSFEETLAKEDDILSTYTQQLTPPPKRLKQEGAVCEASVSKAPTRNPFCLTRPSTEERPSLQPLTKTLSPVKKPVRLSPLKSPTKPSSPKKKTLKNSKRKPLVLSRFFKKPETNHDKETDNADNSNQVEIKENFLQVKSLYDESVKKAFSIYEELETVEQQDSELENKCSAEVTGNNVIEITSDSDENPTSIEVTLNQFVHQKQKPKIRISGLKKSKSSLPANQPSLAHFMFTKRAAVRSDV</sequence>
<evidence type="ECO:0000256" key="3">
    <source>
        <dbReference type="ARBA" id="ARBA00020324"/>
    </source>
</evidence>
<dbReference type="GO" id="GO:0006298">
    <property type="term" value="P:mismatch repair"/>
    <property type="evidence" value="ECO:0007669"/>
    <property type="project" value="TreeGrafter"/>
</dbReference>
<dbReference type="FunFam" id="1.10.150.20:FF:000011">
    <property type="entry name" value="exonuclease 1"/>
    <property type="match status" value="1"/>
</dbReference>
<dbReference type="GO" id="GO:0035312">
    <property type="term" value="F:5'-3' DNA exonuclease activity"/>
    <property type="evidence" value="ECO:0007669"/>
    <property type="project" value="UniProtKB-UniRule"/>
</dbReference>
<dbReference type="InterPro" id="IPR006085">
    <property type="entry name" value="XPG_DNA_repair_N"/>
</dbReference>
<dbReference type="GO" id="GO:0003677">
    <property type="term" value="F:DNA binding"/>
    <property type="evidence" value="ECO:0007669"/>
    <property type="project" value="UniProtKB-UniRule"/>
</dbReference>
<dbReference type="PANTHER" id="PTHR11081">
    <property type="entry name" value="FLAP ENDONUCLEASE FAMILY MEMBER"/>
    <property type="match status" value="1"/>
</dbReference>
<dbReference type="OrthoDB" id="26491at2759"/>
<keyword evidence="4" id="KW-0597">Phosphoprotein</keyword>
<dbReference type="GO" id="GO:0046872">
    <property type="term" value="F:metal ion binding"/>
    <property type="evidence" value="ECO:0007669"/>
    <property type="project" value="UniProtKB-UniRule"/>
</dbReference>
<dbReference type="SMART" id="SM00279">
    <property type="entry name" value="HhH2"/>
    <property type="match status" value="1"/>
</dbReference>
<keyword evidence="12 17" id="KW-0460">Magnesium</keyword>
<dbReference type="Gene3D" id="1.10.150.20">
    <property type="entry name" value="5' to 3' exonuclease, C-terminal subdomain"/>
    <property type="match status" value="1"/>
</dbReference>
<evidence type="ECO:0000256" key="18">
    <source>
        <dbReference type="SAM" id="MobiDB-lite"/>
    </source>
</evidence>
<evidence type="ECO:0000256" key="8">
    <source>
        <dbReference type="ARBA" id="ARBA00022763"/>
    </source>
</evidence>
<dbReference type="SUPFAM" id="SSF88723">
    <property type="entry name" value="PIN domain-like"/>
    <property type="match status" value="1"/>
</dbReference>
<keyword evidence="11 17" id="KW-0269">Exonuclease</keyword>
<name>A0A9Q0NFF4_9DIPT</name>
<evidence type="ECO:0000259" key="19">
    <source>
        <dbReference type="SMART" id="SM00484"/>
    </source>
</evidence>
<evidence type="ECO:0000256" key="1">
    <source>
        <dbReference type="ARBA" id="ARBA00004123"/>
    </source>
</evidence>
<dbReference type="SMART" id="SM00484">
    <property type="entry name" value="XPGI"/>
    <property type="match status" value="1"/>
</dbReference>
<dbReference type="InterPro" id="IPR029060">
    <property type="entry name" value="PIN-like_dom_sf"/>
</dbReference>
<evidence type="ECO:0000256" key="16">
    <source>
        <dbReference type="ARBA" id="ARBA00023242"/>
    </source>
</evidence>
<dbReference type="GO" id="GO:0005634">
    <property type="term" value="C:nucleus"/>
    <property type="evidence" value="ECO:0007669"/>
    <property type="project" value="UniProtKB-SubCell"/>
</dbReference>
<feature type="region of interest" description="Disordered" evidence="18">
    <location>
        <begin position="444"/>
        <end position="525"/>
    </location>
</feature>
<dbReference type="GO" id="GO:0017108">
    <property type="term" value="F:5'-flap endonuclease activity"/>
    <property type="evidence" value="ECO:0007669"/>
    <property type="project" value="TreeGrafter"/>
</dbReference>
<dbReference type="CDD" id="cd09857">
    <property type="entry name" value="PIN_EXO1"/>
    <property type="match status" value="1"/>
</dbReference>
<dbReference type="EMBL" id="WJQU01000001">
    <property type="protein sequence ID" value="KAJ6649301.1"/>
    <property type="molecule type" value="Genomic_DNA"/>
</dbReference>
<keyword evidence="16 17" id="KW-0539">Nucleus</keyword>
<feature type="compositionally biased region" description="Basic and acidic residues" evidence="18">
    <location>
        <begin position="507"/>
        <end position="518"/>
    </location>
</feature>
<organism evidence="21 22">
    <name type="scientific">Pseudolycoriella hygida</name>
    <dbReference type="NCBI Taxonomy" id="35572"/>
    <lineage>
        <taxon>Eukaryota</taxon>
        <taxon>Metazoa</taxon>
        <taxon>Ecdysozoa</taxon>
        <taxon>Arthropoda</taxon>
        <taxon>Hexapoda</taxon>
        <taxon>Insecta</taxon>
        <taxon>Pterygota</taxon>
        <taxon>Neoptera</taxon>
        <taxon>Endopterygota</taxon>
        <taxon>Diptera</taxon>
        <taxon>Nematocera</taxon>
        <taxon>Sciaroidea</taxon>
        <taxon>Sciaridae</taxon>
        <taxon>Pseudolycoriella</taxon>
    </lineage>
</organism>
<evidence type="ECO:0000256" key="9">
    <source>
        <dbReference type="ARBA" id="ARBA00022769"/>
    </source>
</evidence>
<dbReference type="CDD" id="cd09908">
    <property type="entry name" value="H3TH_EXO1"/>
    <property type="match status" value="1"/>
</dbReference>
<keyword evidence="5 17" id="KW-0540">Nuclease</keyword>
<dbReference type="InterPro" id="IPR037315">
    <property type="entry name" value="EXO1_H3TH"/>
</dbReference>
<evidence type="ECO:0000256" key="13">
    <source>
        <dbReference type="ARBA" id="ARBA00022881"/>
    </source>
</evidence>
<feature type="domain" description="XPG N-terminal" evidence="20">
    <location>
        <begin position="1"/>
        <end position="94"/>
    </location>
</feature>
<evidence type="ECO:0000256" key="6">
    <source>
        <dbReference type="ARBA" id="ARBA00022723"/>
    </source>
</evidence>
<protein>
    <recommendedName>
        <fullName evidence="3 17">Exonuclease 1</fullName>
        <ecNumber evidence="17">3.1.-.-</ecNumber>
    </recommendedName>
</protein>
<evidence type="ECO:0000256" key="7">
    <source>
        <dbReference type="ARBA" id="ARBA00022759"/>
    </source>
</evidence>
<dbReference type="EC" id="3.1.-.-" evidence="17"/>
<dbReference type="Gene3D" id="3.40.50.1010">
    <property type="entry name" value="5'-nuclease"/>
    <property type="match status" value="1"/>
</dbReference>
<keyword evidence="9 17" id="KW-0228">DNA excision</keyword>
<evidence type="ECO:0000256" key="5">
    <source>
        <dbReference type="ARBA" id="ARBA00022722"/>
    </source>
</evidence>
<comment type="subcellular location">
    <subcellularLocation>
        <location evidence="1 17">Nucleus</location>
    </subcellularLocation>
</comment>
<keyword evidence="22" id="KW-1185">Reference proteome</keyword>
<evidence type="ECO:0000256" key="14">
    <source>
        <dbReference type="ARBA" id="ARBA00023125"/>
    </source>
</evidence>
<dbReference type="AlphaFoldDB" id="A0A9Q0NFF4"/>
<evidence type="ECO:0000256" key="11">
    <source>
        <dbReference type="ARBA" id="ARBA00022839"/>
    </source>
</evidence>
<comment type="caution">
    <text evidence="21">The sequence shown here is derived from an EMBL/GenBank/DDBJ whole genome shotgun (WGS) entry which is preliminary data.</text>
</comment>
<dbReference type="Pfam" id="PF00867">
    <property type="entry name" value="XPG_I"/>
    <property type="match status" value="1"/>
</dbReference>
<accession>A0A9Q0NFF4</accession>
<keyword evidence="10 17" id="KW-0378">Hydrolase</keyword>
<evidence type="ECO:0000256" key="12">
    <source>
        <dbReference type="ARBA" id="ARBA00022842"/>
    </source>
</evidence>
<evidence type="ECO:0000256" key="15">
    <source>
        <dbReference type="ARBA" id="ARBA00023204"/>
    </source>
</evidence>
<dbReference type="GO" id="GO:0006310">
    <property type="term" value="P:DNA recombination"/>
    <property type="evidence" value="ECO:0007669"/>
    <property type="project" value="TreeGrafter"/>
</dbReference>
<feature type="compositionally biased region" description="Low complexity" evidence="18">
    <location>
        <begin position="474"/>
        <end position="485"/>
    </location>
</feature>
<evidence type="ECO:0000256" key="2">
    <source>
        <dbReference type="ARBA" id="ARBA00010563"/>
    </source>
</evidence>
<comment type="similarity">
    <text evidence="2 17">Belongs to the XPG/RAD2 endonuclease family. EXO1 subfamily.</text>
</comment>
<reference evidence="21" key="1">
    <citation type="submission" date="2022-07" db="EMBL/GenBank/DDBJ databases">
        <authorList>
            <person name="Trinca V."/>
            <person name="Uliana J.V.C."/>
            <person name="Torres T.T."/>
            <person name="Ward R.J."/>
            <person name="Monesi N."/>
        </authorList>
    </citation>
    <scope>NUCLEOTIDE SEQUENCE</scope>
    <source>
        <strain evidence="21">HSMRA1968</strain>
        <tissue evidence="21">Whole embryos</tissue>
    </source>
</reference>
<dbReference type="FunFam" id="3.40.50.1010:FF:000002">
    <property type="entry name" value="Exonuclease 1, putative"/>
    <property type="match status" value="1"/>
</dbReference>
<dbReference type="InterPro" id="IPR008918">
    <property type="entry name" value="HhH2"/>
</dbReference>
<dbReference type="SMART" id="SM00485">
    <property type="entry name" value="XPGN"/>
    <property type="match status" value="1"/>
</dbReference>
<dbReference type="PANTHER" id="PTHR11081:SF8">
    <property type="entry name" value="EXONUCLEASE 1"/>
    <property type="match status" value="1"/>
</dbReference>
<dbReference type="InterPro" id="IPR036279">
    <property type="entry name" value="5-3_exonuclease_C_sf"/>
</dbReference>
<keyword evidence="14 17" id="KW-0238">DNA-binding</keyword>
<dbReference type="PRINTS" id="PR00853">
    <property type="entry name" value="XPGRADSUPER"/>
</dbReference>
<keyword evidence="8 17" id="KW-0227">DNA damage</keyword>
<comment type="cofactor">
    <cofactor evidence="17">
        <name>Mg(2+)</name>
        <dbReference type="ChEBI" id="CHEBI:18420"/>
    </cofactor>
    <text evidence="17">Binds 2 magnesium ions per subunit. They probably participate in the reaction catalyzed by the enzyme. May bind an additional third magnesium ion after substrate binding.</text>
</comment>
<comment type="function">
    <text evidence="17">5'-&gt;3' double-stranded DNA exonuclease which may also possess a cryptic 3'-&gt;5' double-stranded DNA exonuclease activity. Functions in DNA mismatch repair.</text>
</comment>
<dbReference type="PROSITE" id="PS00841">
    <property type="entry name" value="XPG_1"/>
    <property type="match status" value="1"/>
</dbReference>
<feature type="domain" description="XPG-I" evidence="19">
    <location>
        <begin position="133"/>
        <end position="206"/>
    </location>
</feature>
<gene>
    <name evidence="21" type="primary">tos</name>
    <name evidence="21" type="ORF">Bhyg_04535</name>
</gene>
<feature type="compositionally biased region" description="Basic residues" evidence="18">
    <location>
        <begin position="486"/>
        <end position="499"/>
    </location>
</feature>
<keyword evidence="13 17" id="KW-0267">Excision nuclease</keyword>
<evidence type="ECO:0000256" key="10">
    <source>
        <dbReference type="ARBA" id="ARBA00022801"/>
    </source>
</evidence>
<feature type="non-terminal residue" evidence="21">
    <location>
        <position position="640"/>
    </location>
</feature>
<dbReference type="SUPFAM" id="SSF47807">
    <property type="entry name" value="5' to 3' exonuclease, C-terminal subdomain"/>
    <property type="match status" value="1"/>
</dbReference>
<dbReference type="Pfam" id="PF00752">
    <property type="entry name" value="XPG_N"/>
    <property type="match status" value="1"/>
</dbReference>
<evidence type="ECO:0000256" key="17">
    <source>
        <dbReference type="RuleBase" id="RU910737"/>
    </source>
</evidence>
<dbReference type="Proteomes" id="UP001151699">
    <property type="component" value="Chromosome A"/>
</dbReference>
<evidence type="ECO:0000313" key="21">
    <source>
        <dbReference type="EMBL" id="KAJ6649301.1"/>
    </source>
</evidence>
<dbReference type="InterPro" id="IPR044752">
    <property type="entry name" value="PIN-like_EXO1"/>
</dbReference>
<dbReference type="InterPro" id="IPR006084">
    <property type="entry name" value="XPG/Rad2"/>
</dbReference>
<proteinExistence type="inferred from homology"/>
<dbReference type="InterPro" id="IPR019974">
    <property type="entry name" value="XPG_CS"/>
</dbReference>
<keyword evidence="6 17" id="KW-0479">Metal-binding</keyword>
<dbReference type="InterPro" id="IPR006086">
    <property type="entry name" value="XPG-I_dom"/>
</dbReference>
<keyword evidence="15 17" id="KW-0234">DNA repair</keyword>
<keyword evidence="7" id="KW-0255">Endonuclease</keyword>
<evidence type="ECO:0000259" key="20">
    <source>
        <dbReference type="SMART" id="SM00485"/>
    </source>
</evidence>